<dbReference type="Proteomes" id="UP001596506">
    <property type="component" value="Unassembled WGS sequence"/>
</dbReference>
<evidence type="ECO:0000259" key="1">
    <source>
        <dbReference type="Pfam" id="PF07866"/>
    </source>
</evidence>
<dbReference type="Gene3D" id="2.30.30.320">
    <property type="entry name" value="DUF1653-like domain"/>
    <property type="match status" value="1"/>
</dbReference>
<feature type="domain" description="DUF1653" evidence="1">
    <location>
        <begin position="11"/>
        <end position="71"/>
    </location>
</feature>
<reference evidence="3" key="1">
    <citation type="journal article" date="2019" name="Int. J. Syst. Evol. Microbiol.">
        <title>The Global Catalogue of Microorganisms (GCM) 10K type strain sequencing project: providing services to taxonomists for standard genome sequencing and annotation.</title>
        <authorList>
            <consortium name="The Broad Institute Genomics Platform"/>
            <consortium name="The Broad Institute Genome Sequencing Center for Infectious Disease"/>
            <person name="Wu L."/>
            <person name="Ma J."/>
        </authorList>
    </citation>
    <scope>NUCLEOTIDE SEQUENCE [LARGE SCALE GENOMIC DNA]</scope>
    <source>
        <strain evidence="3">CCUG 60559</strain>
    </source>
</reference>
<sequence>MTERKTDIRPGRYRHYKGQDYEVIDIARHSETGEKLVVYRCLYGDYSLWVRPLGMFRETVEVAGEQVPRFARIDGS</sequence>
<dbReference type="InterPro" id="IPR023387">
    <property type="entry name" value="DUF1653-like_dom"/>
</dbReference>
<keyword evidence="3" id="KW-1185">Reference proteome</keyword>
<evidence type="ECO:0000313" key="3">
    <source>
        <dbReference type="Proteomes" id="UP001596506"/>
    </source>
</evidence>
<dbReference type="RefSeq" id="WP_100687547.1">
    <property type="nucleotide sequence ID" value="NZ_JBHTBD010000002.1"/>
</dbReference>
<proteinExistence type="predicted"/>
<comment type="caution">
    <text evidence="2">The sequence shown here is derived from an EMBL/GenBank/DDBJ whole genome shotgun (WGS) entry which is preliminary data.</text>
</comment>
<dbReference type="InterPro" id="IPR037135">
    <property type="entry name" value="DUF1653-like_dom_sf"/>
</dbReference>
<dbReference type="Pfam" id="PF07866">
    <property type="entry name" value="DUF1653"/>
    <property type="match status" value="1"/>
</dbReference>
<evidence type="ECO:0000313" key="2">
    <source>
        <dbReference type="EMBL" id="MFC7294618.1"/>
    </source>
</evidence>
<accession>A0ABW2IUM9</accession>
<organism evidence="2 3">
    <name type="scientific">Marinobacter aromaticivorans</name>
    <dbReference type="NCBI Taxonomy" id="1494078"/>
    <lineage>
        <taxon>Bacteria</taxon>
        <taxon>Pseudomonadati</taxon>
        <taxon>Pseudomonadota</taxon>
        <taxon>Gammaproteobacteria</taxon>
        <taxon>Pseudomonadales</taxon>
        <taxon>Marinobacteraceae</taxon>
        <taxon>Marinobacter</taxon>
    </lineage>
</organism>
<gene>
    <name evidence="2" type="ORF">ACFQQA_07770</name>
</gene>
<protein>
    <submittedName>
        <fullName evidence="2">DUF1653 domain-containing protein</fullName>
    </submittedName>
</protein>
<name>A0ABW2IUM9_9GAMM</name>
<dbReference type="EMBL" id="JBHTBD010000002">
    <property type="protein sequence ID" value="MFC7294618.1"/>
    <property type="molecule type" value="Genomic_DNA"/>
</dbReference>